<accession>A0AAN8XF76</accession>
<sequence length="352" mass="39355">MAKRTYYPPTQRTKQHDRITEIEPPPLAVNSRNLESYVPNSPPQLGLAKGTPSYNVTQVYQAFSSSSLPVIASSSASSTSAPSEELPPDEVYDAYLQNILYDFGLQLSPGGSRVEEVDQSNSDSDVREEIDLSLTPTDLSKTGVKSPSDIGIAEAGSATTYPGSKFRKISECHKISSHSPKSKEEEPLPGTILPPLPGLQPLEEPEAIPGPSKKKRKVGLYMLGPFDDPEQEKKRLNALNAYKNRVKNKRLTQDLREKNNKLEHVNVQCSKALKKITSERKLLQQEIKDRGLERSALEEELKRKENEVREQREKLALFRGHMDLIANSLDEDNPARKLITTLLNRLPYEGQN</sequence>
<feature type="region of interest" description="Disordered" evidence="2">
    <location>
        <begin position="1"/>
        <end position="45"/>
    </location>
</feature>
<protein>
    <recommendedName>
        <fullName evidence="5">BZIP domain-containing protein</fullName>
    </recommendedName>
</protein>
<gene>
    <name evidence="3" type="ORF">SK128_013660</name>
</gene>
<organism evidence="3 4">
    <name type="scientific">Halocaridina rubra</name>
    <name type="common">Hawaiian red shrimp</name>
    <dbReference type="NCBI Taxonomy" id="373956"/>
    <lineage>
        <taxon>Eukaryota</taxon>
        <taxon>Metazoa</taxon>
        <taxon>Ecdysozoa</taxon>
        <taxon>Arthropoda</taxon>
        <taxon>Crustacea</taxon>
        <taxon>Multicrustacea</taxon>
        <taxon>Malacostraca</taxon>
        <taxon>Eumalacostraca</taxon>
        <taxon>Eucarida</taxon>
        <taxon>Decapoda</taxon>
        <taxon>Pleocyemata</taxon>
        <taxon>Caridea</taxon>
        <taxon>Atyoidea</taxon>
        <taxon>Atyidae</taxon>
        <taxon>Halocaridina</taxon>
    </lineage>
</organism>
<reference evidence="3 4" key="1">
    <citation type="submission" date="2023-11" db="EMBL/GenBank/DDBJ databases">
        <title>Halocaridina rubra genome assembly.</title>
        <authorList>
            <person name="Smith C."/>
        </authorList>
    </citation>
    <scope>NUCLEOTIDE SEQUENCE [LARGE SCALE GENOMIC DNA]</scope>
    <source>
        <strain evidence="3">EP-1</strain>
        <tissue evidence="3">Whole</tissue>
    </source>
</reference>
<feature type="coiled-coil region" evidence="1">
    <location>
        <begin position="248"/>
        <end position="321"/>
    </location>
</feature>
<dbReference type="AlphaFoldDB" id="A0AAN8XF76"/>
<comment type="caution">
    <text evidence="3">The sequence shown here is derived from an EMBL/GenBank/DDBJ whole genome shotgun (WGS) entry which is preliminary data.</text>
</comment>
<evidence type="ECO:0000313" key="3">
    <source>
        <dbReference type="EMBL" id="KAK7079258.1"/>
    </source>
</evidence>
<proteinExistence type="predicted"/>
<dbReference type="Proteomes" id="UP001381693">
    <property type="component" value="Unassembled WGS sequence"/>
</dbReference>
<evidence type="ECO:0000256" key="2">
    <source>
        <dbReference type="SAM" id="MobiDB-lite"/>
    </source>
</evidence>
<evidence type="ECO:0000256" key="1">
    <source>
        <dbReference type="SAM" id="Coils"/>
    </source>
</evidence>
<feature type="compositionally biased region" description="Polar residues" evidence="2">
    <location>
        <begin position="134"/>
        <end position="145"/>
    </location>
</feature>
<keyword evidence="1" id="KW-0175">Coiled coil</keyword>
<dbReference type="EMBL" id="JAXCGZ010007556">
    <property type="protein sequence ID" value="KAK7079258.1"/>
    <property type="molecule type" value="Genomic_DNA"/>
</dbReference>
<name>A0AAN8XF76_HALRR</name>
<evidence type="ECO:0000313" key="4">
    <source>
        <dbReference type="Proteomes" id="UP001381693"/>
    </source>
</evidence>
<evidence type="ECO:0008006" key="5">
    <source>
        <dbReference type="Google" id="ProtNLM"/>
    </source>
</evidence>
<keyword evidence="4" id="KW-1185">Reference proteome</keyword>
<feature type="region of interest" description="Disordered" evidence="2">
    <location>
        <begin position="134"/>
        <end position="157"/>
    </location>
</feature>